<reference evidence="2" key="1">
    <citation type="submission" date="2023-10" db="EMBL/GenBank/DDBJ databases">
        <authorList>
            <person name="Domelevo Entfellner J.-B."/>
        </authorList>
    </citation>
    <scope>NUCLEOTIDE SEQUENCE</scope>
</reference>
<dbReference type="Proteomes" id="UP001189624">
    <property type="component" value="Chromosome 9"/>
</dbReference>
<dbReference type="Gramene" id="rna-AYBTSS11_LOCUS26796">
    <property type="protein sequence ID" value="CAJ1974716.1"/>
    <property type="gene ID" value="gene-AYBTSS11_LOCUS26796"/>
</dbReference>
<protein>
    <submittedName>
        <fullName evidence="2">Uncharacterized protein</fullName>
    </submittedName>
</protein>
<evidence type="ECO:0000256" key="1">
    <source>
        <dbReference type="SAM" id="Phobius"/>
    </source>
</evidence>
<evidence type="ECO:0000313" key="3">
    <source>
        <dbReference type="Proteomes" id="UP001189624"/>
    </source>
</evidence>
<name>A0AA86TDZ7_9FABA</name>
<keyword evidence="1" id="KW-0472">Membrane</keyword>
<dbReference type="EMBL" id="OY731406">
    <property type="protein sequence ID" value="CAJ1974716.1"/>
    <property type="molecule type" value="Genomic_DNA"/>
</dbReference>
<feature type="transmembrane region" description="Helical" evidence="1">
    <location>
        <begin position="6"/>
        <end position="27"/>
    </location>
</feature>
<dbReference type="AlphaFoldDB" id="A0AA86TDZ7"/>
<proteinExistence type="predicted"/>
<keyword evidence="1" id="KW-0812">Transmembrane</keyword>
<keyword evidence="1" id="KW-1133">Transmembrane helix</keyword>
<gene>
    <name evidence="2" type="ORF">AYBTSS11_LOCUS26796</name>
</gene>
<sequence length="121" mass="13963">MAFLPASMLKAFLFSFFGLCIPIWHIWKKAEKKEEGFYGKARLISSPKVRVVAEEFLICELLGIYSQEGMKGLGCHPKGLTEFHAFKDRSFNSLSRILLFPPLELVEYASRRRKASYDIRL</sequence>
<organism evidence="2 3">
    <name type="scientific">Sphenostylis stenocarpa</name>
    <dbReference type="NCBI Taxonomy" id="92480"/>
    <lineage>
        <taxon>Eukaryota</taxon>
        <taxon>Viridiplantae</taxon>
        <taxon>Streptophyta</taxon>
        <taxon>Embryophyta</taxon>
        <taxon>Tracheophyta</taxon>
        <taxon>Spermatophyta</taxon>
        <taxon>Magnoliopsida</taxon>
        <taxon>eudicotyledons</taxon>
        <taxon>Gunneridae</taxon>
        <taxon>Pentapetalae</taxon>
        <taxon>rosids</taxon>
        <taxon>fabids</taxon>
        <taxon>Fabales</taxon>
        <taxon>Fabaceae</taxon>
        <taxon>Papilionoideae</taxon>
        <taxon>50 kb inversion clade</taxon>
        <taxon>NPAAA clade</taxon>
        <taxon>indigoferoid/millettioid clade</taxon>
        <taxon>Phaseoleae</taxon>
        <taxon>Sphenostylis</taxon>
    </lineage>
</organism>
<accession>A0AA86TDZ7</accession>
<keyword evidence="3" id="KW-1185">Reference proteome</keyword>
<evidence type="ECO:0000313" key="2">
    <source>
        <dbReference type="EMBL" id="CAJ1974716.1"/>
    </source>
</evidence>